<feature type="transmembrane region" description="Helical" evidence="1">
    <location>
        <begin position="126"/>
        <end position="148"/>
    </location>
</feature>
<dbReference type="Proteomes" id="UP000027778">
    <property type="component" value="Unassembled WGS sequence"/>
</dbReference>
<keyword evidence="1" id="KW-0472">Membrane</keyword>
<keyword evidence="1" id="KW-0812">Transmembrane</keyword>
<evidence type="ECO:0000313" key="2">
    <source>
        <dbReference type="EMBL" id="KEK22764.1"/>
    </source>
</evidence>
<organism evidence="2 3">
    <name type="scientific">Bacillus gaemokensis</name>
    <dbReference type="NCBI Taxonomy" id="574375"/>
    <lineage>
        <taxon>Bacteria</taxon>
        <taxon>Bacillati</taxon>
        <taxon>Bacillota</taxon>
        <taxon>Bacilli</taxon>
        <taxon>Bacillales</taxon>
        <taxon>Bacillaceae</taxon>
        <taxon>Bacillus</taxon>
        <taxon>Bacillus cereus group</taxon>
    </lineage>
</organism>
<feature type="transmembrane region" description="Helical" evidence="1">
    <location>
        <begin position="38"/>
        <end position="59"/>
    </location>
</feature>
<gene>
    <name evidence="2" type="ORF">BAGA_16760</name>
</gene>
<dbReference type="AlphaFoldDB" id="A0A073K641"/>
<evidence type="ECO:0000256" key="1">
    <source>
        <dbReference type="SAM" id="Phobius"/>
    </source>
</evidence>
<protein>
    <submittedName>
        <fullName evidence="2">Membrane protein</fullName>
    </submittedName>
</protein>
<evidence type="ECO:0000313" key="3">
    <source>
        <dbReference type="Proteomes" id="UP000027778"/>
    </source>
</evidence>
<dbReference type="EMBL" id="JOTM01000026">
    <property type="protein sequence ID" value="KEK22764.1"/>
    <property type="molecule type" value="Genomic_DNA"/>
</dbReference>
<keyword evidence="3" id="KW-1185">Reference proteome</keyword>
<dbReference type="InterPro" id="IPR025918">
    <property type="entry name" value="YIEGIA"/>
</dbReference>
<dbReference type="STRING" id="574375.AZF08_24260"/>
<dbReference type="eggNOG" id="ENOG502Z8EA">
    <property type="taxonomic scope" value="Bacteria"/>
</dbReference>
<name>A0A073K641_9BACI</name>
<sequence length="297" mass="32715">MTEYTPAILCGVIAGTVTRIFMLRTDTRQYPTRLHGKIIHIAMGLIAAALGAIAIPSILKKDFSAITFLTLAASQFRDVRNMERNTLQQLDGYELVPRGNTYIEGIALVFESRNYLAMLTSFVTTFTYIGFHSWVAGVVTGIVGLFIAKILMSGKRLHDLVDIEHVPLRFEGAGLYIDNIYIMNIGLPARQEEIMKYGMGFILKPKSIDARVTISNLGQRQAILHDVSVALGIFRDSGTPALVPLAKRDLEDGRVGVFVLPQDQDVKKAIAVIGNVPTLESAVHMSSEAPKGRRDTR</sequence>
<dbReference type="RefSeq" id="WP_033676983.1">
    <property type="nucleotide sequence ID" value="NZ_JOTM01000026.1"/>
</dbReference>
<proteinExistence type="predicted"/>
<dbReference type="OrthoDB" id="1846546at2"/>
<dbReference type="Pfam" id="PF14045">
    <property type="entry name" value="YIEGIA"/>
    <property type="match status" value="1"/>
</dbReference>
<feature type="transmembrane region" description="Helical" evidence="1">
    <location>
        <begin position="6"/>
        <end position="26"/>
    </location>
</feature>
<comment type="caution">
    <text evidence="2">The sequence shown here is derived from an EMBL/GenBank/DDBJ whole genome shotgun (WGS) entry which is preliminary data.</text>
</comment>
<keyword evidence="1" id="KW-1133">Transmembrane helix</keyword>
<reference evidence="2 3" key="1">
    <citation type="submission" date="2014-06" db="EMBL/GenBank/DDBJ databases">
        <title>Draft genome sequence of Bacillus gaemokensis JCM 15801 (MCCC 1A00707).</title>
        <authorList>
            <person name="Lai Q."/>
            <person name="Liu Y."/>
            <person name="Shao Z."/>
        </authorList>
    </citation>
    <scope>NUCLEOTIDE SEQUENCE [LARGE SCALE GENOMIC DNA]</scope>
    <source>
        <strain evidence="2 3">JCM 15801</strain>
    </source>
</reference>
<accession>A0A073K641</accession>